<evidence type="ECO:0000256" key="1">
    <source>
        <dbReference type="ARBA" id="ARBA00023015"/>
    </source>
</evidence>
<evidence type="ECO:0000256" key="2">
    <source>
        <dbReference type="ARBA" id="ARBA00023125"/>
    </source>
</evidence>
<comment type="caution">
    <text evidence="5">The sequence shown here is derived from an EMBL/GenBank/DDBJ whole genome shotgun (WGS) entry which is preliminary data.</text>
</comment>
<gene>
    <name evidence="5" type="ORF">SDC9_198281</name>
</gene>
<reference evidence="5" key="1">
    <citation type="submission" date="2019-08" db="EMBL/GenBank/DDBJ databases">
        <authorList>
            <person name="Kucharzyk K."/>
            <person name="Murdoch R.W."/>
            <person name="Higgins S."/>
            <person name="Loffler F."/>
        </authorList>
    </citation>
    <scope>NUCLEOTIDE SEQUENCE</scope>
</reference>
<dbReference type="InterPro" id="IPR008920">
    <property type="entry name" value="TF_FadR/GntR_C"/>
</dbReference>
<sequence>MYIIHTSQNPFFIEIMERYKGAYHQYLSEMAKQSPKTFSAIAEEHQQIYDLLAAKKIRAVQKYLYNNNLFYEVTYFSK</sequence>
<dbReference type="Gene3D" id="1.20.120.530">
    <property type="entry name" value="GntR ligand-binding domain-like"/>
    <property type="match status" value="1"/>
</dbReference>
<feature type="domain" description="GntR C-terminal" evidence="4">
    <location>
        <begin position="2"/>
        <end position="62"/>
    </location>
</feature>
<accession>A0A645IJJ8</accession>
<evidence type="ECO:0000313" key="5">
    <source>
        <dbReference type="EMBL" id="MPN50649.1"/>
    </source>
</evidence>
<proteinExistence type="predicted"/>
<keyword evidence="3" id="KW-0804">Transcription</keyword>
<evidence type="ECO:0000256" key="3">
    <source>
        <dbReference type="ARBA" id="ARBA00023163"/>
    </source>
</evidence>
<dbReference type="SUPFAM" id="SSF48008">
    <property type="entry name" value="GntR ligand-binding domain-like"/>
    <property type="match status" value="1"/>
</dbReference>
<name>A0A645IJJ8_9ZZZZ</name>
<keyword evidence="1" id="KW-0805">Transcription regulation</keyword>
<dbReference type="InterPro" id="IPR011711">
    <property type="entry name" value="GntR_C"/>
</dbReference>
<dbReference type="Pfam" id="PF07729">
    <property type="entry name" value="FCD"/>
    <property type="match status" value="1"/>
</dbReference>
<evidence type="ECO:0000259" key="4">
    <source>
        <dbReference type="Pfam" id="PF07729"/>
    </source>
</evidence>
<organism evidence="5">
    <name type="scientific">bioreactor metagenome</name>
    <dbReference type="NCBI Taxonomy" id="1076179"/>
    <lineage>
        <taxon>unclassified sequences</taxon>
        <taxon>metagenomes</taxon>
        <taxon>ecological metagenomes</taxon>
    </lineage>
</organism>
<dbReference type="GO" id="GO:0003677">
    <property type="term" value="F:DNA binding"/>
    <property type="evidence" value="ECO:0007669"/>
    <property type="project" value="UniProtKB-KW"/>
</dbReference>
<dbReference type="EMBL" id="VSSQ01115022">
    <property type="protein sequence ID" value="MPN50649.1"/>
    <property type="molecule type" value="Genomic_DNA"/>
</dbReference>
<dbReference type="AlphaFoldDB" id="A0A645IJJ8"/>
<protein>
    <recommendedName>
        <fullName evidence="4">GntR C-terminal domain-containing protein</fullName>
    </recommendedName>
</protein>
<keyword evidence="2" id="KW-0238">DNA-binding</keyword>